<dbReference type="GO" id="GO:0006508">
    <property type="term" value="P:proteolysis"/>
    <property type="evidence" value="ECO:0007669"/>
    <property type="project" value="InterPro"/>
</dbReference>
<dbReference type="HAMAP" id="MF_00302">
    <property type="entry name" value="ClpS"/>
    <property type="match status" value="1"/>
</dbReference>
<dbReference type="SUPFAM" id="SSF54736">
    <property type="entry name" value="ClpS-like"/>
    <property type="match status" value="1"/>
</dbReference>
<dbReference type="InterPro" id="IPR014719">
    <property type="entry name" value="Ribosomal_bL12_C/ClpS-like"/>
</dbReference>
<evidence type="ECO:0000259" key="1">
    <source>
        <dbReference type="Pfam" id="PF02617"/>
    </source>
</evidence>
<dbReference type="Pfam" id="PF02617">
    <property type="entry name" value="ClpS"/>
    <property type="match status" value="1"/>
</dbReference>
<sequence length="102" mass="11614">MPEIETIVEKETETVQNIKEPEKYQVIFVNDNFTPMEFVVEALMAIFHHTKAAAEKIMIDIHEKGKGTAGVFFYEIAEQKALETTHLARSKGHPLNVEIETV</sequence>
<dbReference type="InterPro" id="IPR003769">
    <property type="entry name" value="ClpS_core"/>
</dbReference>
<evidence type="ECO:0000313" key="2">
    <source>
        <dbReference type="EMBL" id="SVA45886.1"/>
    </source>
</evidence>
<dbReference type="AlphaFoldDB" id="A0A381VZZ8"/>
<dbReference type="Gene3D" id="3.30.1390.10">
    <property type="match status" value="1"/>
</dbReference>
<proteinExistence type="inferred from homology"/>
<dbReference type="InterPro" id="IPR022935">
    <property type="entry name" value="ClpS"/>
</dbReference>
<dbReference type="GO" id="GO:0030163">
    <property type="term" value="P:protein catabolic process"/>
    <property type="evidence" value="ECO:0007669"/>
    <property type="project" value="InterPro"/>
</dbReference>
<organism evidence="2">
    <name type="scientific">marine metagenome</name>
    <dbReference type="NCBI Taxonomy" id="408172"/>
    <lineage>
        <taxon>unclassified sequences</taxon>
        <taxon>metagenomes</taxon>
        <taxon>ecological metagenomes</taxon>
    </lineage>
</organism>
<reference evidence="2" key="1">
    <citation type="submission" date="2018-05" db="EMBL/GenBank/DDBJ databases">
        <authorList>
            <person name="Lanie J.A."/>
            <person name="Ng W.-L."/>
            <person name="Kazmierczak K.M."/>
            <person name="Andrzejewski T.M."/>
            <person name="Davidsen T.M."/>
            <person name="Wayne K.J."/>
            <person name="Tettelin H."/>
            <person name="Glass J.I."/>
            <person name="Rusch D."/>
            <person name="Podicherti R."/>
            <person name="Tsui H.-C.T."/>
            <person name="Winkler M.E."/>
        </authorList>
    </citation>
    <scope>NUCLEOTIDE SEQUENCE</scope>
</reference>
<dbReference type="EMBL" id="UINC01010301">
    <property type="protein sequence ID" value="SVA45886.1"/>
    <property type="molecule type" value="Genomic_DNA"/>
</dbReference>
<gene>
    <name evidence="2" type="ORF">METZ01_LOCUS98740</name>
</gene>
<protein>
    <recommendedName>
        <fullName evidence="1">Adaptor protein ClpS core domain-containing protein</fullName>
    </recommendedName>
</protein>
<accession>A0A381VZZ8</accession>
<name>A0A381VZZ8_9ZZZZ</name>
<dbReference type="PANTHER" id="PTHR33473">
    <property type="entry name" value="ATP-DEPENDENT CLP PROTEASE ADAPTER PROTEIN CLPS1, CHLOROPLASTIC"/>
    <property type="match status" value="1"/>
</dbReference>
<feature type="domain" description="Adaptor protein ClpS core" evidence="1">
    <location>
        <begin position="19"/>
        <end position="97"/>
    </location>
</feature>
<dbReference type="PANTHER" id="PTHR33473:SF19">
    <property type="entry name" value="ATP-DEPENDENT CLP PROTEASE ADAPTER PROTEIN CLPS"/>
    <property type="match status" value="1"/>
</dbReference>